<protein>
    <submittedName>
        <fullName evidence="2">GDPmannose 4,6-dehydratase/GDP-4-dehydro-6-deoxy-D-mannose reductase</fullName>
    </submittedName>
</protein>
<keyword evidence="3" id="KW-1185">Reference proteome</keyword>
<dbReference type="Gene3D" id="3.90.25.10">
    <property type="entry name" value="UDP-galactose 4-epimerase, domain 1"/>
    <property type="match status" value="1"/>
</dbReference>
<organism evidence="2 3">
    <name type="scientific">Acetomicrobium flavidum</name>
    <dbReference type="NCBI Taxonomy" id="49896"/>
    <lineage>
        <taxon>Bacteria</taxon>
        <taxon>Thermotogati</taxon>
        <taxon>Synergistota</taxon>
        <taxon>Synergistia</taxon>
        <taxon>Synergistales</taxon>
        <taxon>Acetomicrobiaceae</taxon>
        <taxon>Acetomicrobium</taxon>
    </lineage>
</organism>
<comment type="caution">
    <text evidence="2">The sequence shown here is derived from an EMBL/GenBank/DDBJ whole genome shotgun (WGS) entry which is preliminary data.</text>
</comment>
<dbReference type="EMBL" id="FSQZ01000001">
    <property type="protein sequence ID" value="SIN74831.1"/>
    <property type="molecule type" value="Genomic_DNA"/>
</dbReference>
<dbReference type="SUPFAM" id="SSF51735">
    <property type="entry name" value="NAD(P)-binding Rossmann-fold domains"/>
    <property type="match status" value="1"/>
</dbReference>
<dbReference type="Gene3D" id="3.40.50.720">
    <property type="entry name" value="NAD(P)-binding Rossmann-like Domain"/>
    <property type="match status" value="1"/>
</dbReference>
<gene>
    <name evidence="2" type="ORF">SAMN05444368_1681</name>
</gene>
<name>A0ABY1JET2_9BACT</name>
<feature type="domain" description="NAD(P)-binding" evidence="1">
    <location>
        <begin position="5"/>
        <end position="308"/>
    </location>
</feature>
<evidence type="ECO:0000259" key="1">
    <source>
        <dbReference type="Pfam" id="PF16363"/>
    </source>
</evidence>
<dbReference type="Pfam" id="PF16363">
    <property type="entry name" value="GDP_Man_Dehyd"/>
    <property type="match status" value="1"/>
</dbReference>
<dbReference type="InterPro" id="IPR036291">
    <property type="entry name" value="NAD(P)-bd_dom_sf"/>
</dbReference>
<proteinExistence type="predicted"/>
<evidence type="ECO:0000313" key="2">
    <source>
        <dbReference type="EMBL" id="SIN74831.1"/>
    </source>
</evidence>
<reference evidence="2 3" key="1">
    <citation type="submission" date="2016-11" db="EMBL/GenBank/DDBJ databases">
        <authorList>
            <person name="Varghese N."/>
            <person name="Submissions S."/>
        </authorList>
    </citation>
    <scope>NUCLEOTIDE SEQUENCE [LARGE SCALE GENOMIC DNA]</scope>
    <source>
        <strain evidence="2 3">DSM 20664</strain>
    </source>
</reference>
<dbReference type="Proteomes" id="UP000185093">
    <property type="component" value="Unassembled WGS sequence"/>
</dbReference>
<evidence type="ECO:0000313" key="3">
    <source>
        <dbReference type="Proteomes" id="UP000185093"/>
    </source>
</evidence>
<sequence length="328" mass="37042">MKKVFITGIGGFIGSHLAKHMAEMGYEVYGSYFRPTSDIGNVLSSATKVYNVDVRYKPHLKEALAEVRPDVVYHLAAQSYPMVSFKEPLYTMETNVLGTVNLFELLVELGLKSSRIMLASSTAAYGFIDPSETPVREDQPFRPAHVYGVSKASQDLLGFTYFNAYGLDIIRLRIGNCVGPGRKGEVVSDFTYRRAQIELGIIEPIFRVGNLHTKRAFLDVRDAVEGFLLLQERGKSGEAYNISGEIPCSIEELLEVVLKSCPVRVKVVVDQDLVREKDEPIYWNDLSKIKRETGFTQRIPLERTVEDMVKWWLDNLKKREGDGCVCRN</sequence>
<dbReference type="PANTHER" id="PTHR43000">
    <property type="entry name" value="DTDP-D-GLUCOSE 4,6-DEHYDRATASE-RELATED"/>
    <property type="match status" value="1"/>
</dbReference>
<dbReference type="RefSeq" id="WP_074199893.1">
    <property type="nucleotide sequence ID" value="NZ_FSQZ01000001.1"/>
</dbReference>
<accession>A0ABY1JET2</accession>
<dbReference type="InterPro" id="IPR016040">
    <property type="entry name" value="NAD(P)-bd_dom"/>
</dbReference>